<evidence type="ECO:0008006" key="10">
    <source>
        <dbReference type="Google" id="ProtNLM"/>
    </source>
</evidence>
<dbReference type="InterPro" id="IPR022043">
    <property type="entry name" value="CAF1A_DD"/>
</dbReference>
<dbReference type="EMBL" id="SDMP01000019">
    <property type="protein sequence ID" value="RYQ91399.1"/>
    <property type="molecule type" value="Genomic_DNA"/>
</dbReference>
<dbReference type="Pfam" id="PF21796">
    <property type="entry name" value="Cac1_C"/>
    <property type="match status" value="1"/>
</dbReference>
<organism evidence="8 9">
    <name type="scientific">Arachis hypogaea</name>
    <name type="common">Peanut</name>
    <dbReference type="NCBI Taxonomy" id="3818"/>
    <lineage>
        <taxon>Eukaryota</taxon>
        <taxon>Viridiplantae</taxon>
        <taxon>Streptophyta</taxon>
        <taxon>Embryophyta</taxon>
        <taxon>Tracheophyta</taxon>
        <taxon>Spermatophyta</taxon>
        <taxon>Magnoliopsida</taxon>
        <taxon>eudicotyledons</taxon>
        <taxon>Gunneridae</taxon>
        <taxon>Pentapetalae</taxon>
        <taxon>rosids</taxon>
        <taxon>fabids</taxon>
        <taxon>Fabales</taxon>
        <taxon>Fabaceae</taxon>
        <taxon>Papilionoideae</taxon>
        <taxon>50 kb inversion clade</taxon>
        <taxon>dalbergioids sensu lato</taxon>
        <taxon>Dalbergieae</taxon>
        <taxon>Pterocarpus clade</taxon>
        <taxon>Arachis</taxon>
    </lineage>
</organism>
<keyword evidence="9" id="KW-1185">Reference proteome</keyword>
<reference evidence="8 9" key="1">
    <citation type="submission" date="2019-01" db="EMBL/GenBank/DDBJ databases">
        <title>Sequencing of cultivated peanut Arachis hypogaea provides insights into genome evolution and oil improvement.</title>
        <authorList>
            <person name="Chen X."/>
        </authorList>
    </citation>
    <scope>NUCLEOTIDE SEQUENCE [LARGE SCALE GENOMIC DNA]</scope>
    <source>
        <strain evidence="9">cv. Fuhuasheng</strain>
        <tissue evidence="8">Leaves</tissue>
    </source>
</reference>
<comment type="caution">
    <text evidence="8">The sequence shown here is derived from an EMBL/GenBank/DDBJ whole genome shotgun (WGS) entry which is preliminary data.</text>
</comment>
<evidence type="ECO:0000256" key="1">
    <source>
        <dbReference type="ARBA" id="ARBA00004123"/>
    </source>
</evidence>
<evidence type="ECO:0000256" key="2">
    <source>
        <dbReference type="ARBA" id="ARBA00022763"/>
    </source>
</evidence>
<feature type="compositionally biased region" description="Basic and acidic residues" evidence="5">
    <location>
        <begin position="21"/>
        <end position="45"/>
    </location>
</feature>
<evidence type="ECO:0000256" key="3">
    <source>
        <dbReference type="ARBA" id="ARBA00023204"/>
    </source>
</evidence>
<dbReference type="PANTHER" id="PTHR15272:SF0">
    <property type="entry name" value="CHROMATIN ASSEMBLY FACTOR 1 SUBUNIT A"/>
    <property type="match status" value="1"/>
</dbReference>
<accession>A0A444XNV8</accession>
<feature type="domain" description="Chromatin assembly factor 1 subunit A dimerization" evidence="6">
    <location>
        <begin position="173"/>
        <end position="238"/>
    </location>
</feature>
<evidence type="ECO:0000259" key="6">
    <source>
        <dbReference type="Pfam" id="PF12253"/>
    </source>
</evidence>
<dbReference type="AlphaFoldDB" id="A0A444XNV8"/>
<evidence type="ECO:0000256" key="5">
    <source>
        <dbReference type="SAM" id="MobiDB-lite"/>
    </source>
</evidence>
<dbReference type="InterPro" id="IPR048800">
    <property type="entry name" value="Cac1-like_C"/>
</dbReference>
<sequence>MVSKGDGAEVGENKKQKKRKNNEGETERQRRRREKEESKEKEKLSLQKQADIMYKFLNRTKTSDRNDQHFNTKIETPFDSATLSMDATLHSGPEFSSEDIRKAQISMWRDLSKSVRSKRSQRWGIRLKPKFELYKELKLRPTVRVAHYGDLILEEHAERSLLDVKMNQHGKQLFQFDHSPRPAFYGIWDKKSQVVGPRHPFRKDSILDYDVDSDEEWKEVDPGESLSGYDQDEEECSTSDYEICGGYFVPDGYLSEDEGAHVDKMETNVDIDGAENLPKGKDDVERDEFCALLQQQKNLNNLIKIALGKNKPLIITNFMHEMRSGQDNGTIKSEQIWLQYLSFHVISAIDISVNHFQDEDQKRSSGGSVAPVCDDDAIPESNLPLIVAAIQTYPRSLSKVLKSLKRRFPSASKHLLKDKVCEISNYVDNCLQVKKEVLVKLGLDQGCSKSESRSRTVHSSRSCFPSTSDILKPGEILILSSQ</sequence>
<dbReference type="PANTHER" id="PTHR15272">
    <property type="entry name" value="CHROMATIN ASSEMBLY FACTOR 1 SUBUNIT A CAF-1 SUBUNIT A"/>
    <property type="match status" value="1"/>
</dbReference>
<name>A0A444XNV8_ARAHY</name>
<keyword evidence="4" id="KW-0539">Nucleus</keyword>
<dbReference type="Pfam" id="PF12253">
    <property type="entry name" value="CAF1A_dimeriz"/>
    <property type="match status" value="1"/>
</dbReference>
<evidence type="ECO:0000256" key="4">
    <source>
        <dbReference type="ARBA" id="ARBA00023242"/>
    </source>
</evidence>
<protein>
    <recommendedName>
        <fullName evidence="10">Chromatin assembly factor 1 subunit</fullName>
    </recommendedName>
</protein>
<keyword evidence="3" id="KW-0234">DNA repair</keyword>
<dbReference type="STRING" id="3818.A0A444XNV8"/>
<gene>
    <name evidence="8" type="ORF">Ahy_B09g097278</name>
</gene>
<evidence type="ECO:0000259" key="7">
    <source>
        <dbReference type="Pfam" id="PF21796"/>
    </source>
</evidence>
<dbReference type="GO" id="GO:0033186">
    <property type="term" value="C:CAF-1 complex"/>
    <property type="evidence" value="ECO:0007669"/>
    <property type="project" value="TreeGrafter"/>
</dbReference>
<proteinExistence type="predicted"/>
<evidence type="ECO:0000313" key="8">
    <source>
        <dbReference type="EMBL" id="RYQ91399.1"/>
    </source>
</evidence>
<keyword evidence="2" id="KW-0227">DNA damage</keyword>
<feature type="domain" description="Chromatin assembly factor 1 subunit Cac1-like C-terminal" evidence="7">
    <location>
        <begin position="383"/>
        <end position="428"/>
    </location>
</feature>
<evidence type="ECO:0000313" key="9">
    <source>
        <dbReference type="Proteomes" id="UP000289738"/>
    </source>
</evidence>
<dbReference type="GO" id="GO:0006281">
    <property type="term" value="P:DNA repair"/>
    <property type="evidence" value="ECO:0007669"/>
    <property type="project" value="UniProtKB-KW"/>
</dbReference>
<dbReference type="Proteomes" id="UP000289738">
    <property type="component" value="Chromosome B09"/>
</dbReference>
<dbReference type="OrthoDB" id="440676at2759"/>
<dbReference type="GO" id="GO:0005634">
    <property type="term" value="C:nucleus"/>
    <property type="evidence" value="ECO:0007669"/>
    <property type="project" value="UniProtKB-SubCell"/>
</dbReference>
<comment type="subcellular location">
    <subcellularLocation>
        <location evidence="1">Nucleus</location>
    </subcellularLocation>
</comment>
<feature type="region of interest" description="Disordered" evidence="5">
    <location>
        <begin position="1"/>
        <end position="46"/>
    </location>
</feature>
<dbReference type="GO" id="GO:0006334">
    <property type="term" value="P:nucleosome assembly"/>
    <property type="evidence" value="ECO:0007669"/>
    <property type="project" value="TreeGrafter"/>
</dbReference>